<evidence type="ECO:0000256" key="4">
    <source>
        <dbReference type="HAMAP-Rule" id="MF_00518"/>
    </source>
</evidence>
<sequence>MKLVIQRVSQAELGVNGERIAAIGRGLVVYVGIGQGDGEEAVRYLARKVANLRIFENDKGKLDYSVLDRGYEILSVSQFTLYGDCRHGNRPDFTGAEEPLRARALYEQFNEELRGFGVTVETGRFGAEMQIRQVNEGPVTILAER</sequence>
<dbReference type="SUPFAM" id="SSF69500">
    <property type="entry name" value="DTD-like"/>
    <property type="match status" value="1"/>
</dbReference>
<comment type="function">
    <text evidence="4">An aminoacyl-tRNA editing enzyme that deacylates mischarged D-aminoacyl-tRNAs. Also deacylates mischarged glycyl-tRNA(Ala), protecting cells against glycine mischarging by AlaRS. Acts via tRNA-based rather than protein-based catalysis; rejects L-amino acids rather than detecting D-amino acids in the active site. By recycling D-aminoacyl-tRNA to D-amino acids and free tRNA molecules, this enzyme counteracts the toxicity associated with the formation of D-aminoacyl-tRNA entities in vivo and helps enforce protein L-homochirality.</text>
</comment>
<accession>A0A9D1NAR8</accession>
<reference evidence="5" key="2">
    <citation type="journal article" date="2021" name="PeerJ">
        <title>Extensive microbial diversity within the chicken gut microbiome revealed by metagenomics and culture.</title>
        <authorList>
            <person name="Gilroy R."/>
            <person name="Ravi A."/>
            <person name="Getino M."/>
            <person name="Pursley I."/>
            <person name="Horton D.L."/>
            <person name="Alikhan N.F."/>
            <person name="Baker D."/>
            <person name="Gharbi K."/>
            <person name="Hall N."/>
            <person name="Watson M."/>
            <person name="Adriaenssens E.M."/>
            <person name="Foster-Nyarko E."/>
            <person name="Jarju S."/>
            <person name="Secka A."/>
            <person name="Antonio M."/>
            <person name="Oren A."/>
            <person name="Chaudhuri R.R."/>
            <person name="La Ragione R."/>
            <person name="Hildebrand F."/>
            <person name="Pallen M.J."/>
        </authorList>
    </citation>
    <scope>NUCLEOTIDE SEQUENCE</scope>
    <source>
        <strain evidence="5">23406</strain>
    </source>
</reference>
<dbReference type="EC" id="3.1.1.-" evidence="4"/>
<dbReference type="InterPro" id="IPR003732">
    <property type="entry name" value="Daa-tRNA_deacyls_DTD"/>
</dbReference>
<organism evidence="5 6">
    <name type="scientific">Candidatus Stercoripulliclostridium merdipullorum</name>
    <dbReference type="NCBI Taxonomy" id="2840952"/>
    <lineage>
        <taxon>Bacteria</taxon>
        <taxon>Bacillati</taxon>
        <taxon>Bacillota</taxon>
        <taxon>Clostridia</taxon>
        <taxon>Eubacteriales</taxon>
        <taxon>Candidatus Stercoripulliclostridium</taxon>
    </lineage>
</organism>
<keyword evidence="4" id="KW-0963">Cytoplasm</keyword>
<dbReference type="FunFam" id="3.50.80.10:FF:000001">
    <property type="entry name" value="D-aminoacyl-tRNA deacylase"/>
    <property type="match status" value="1"/>
</dbReference>
<evidence type="ECO:0000256" key="2">
    <source>
        <dbReference type="ARBA" id="ARBA00022555"/>
    </source>
</evidence>
<dbReference type="PANTHER" id="PTHR10472:SF5">
    <property type="entry name" value="D-AMINOACYL-TRNA DEACYLASE 1"/>
    <property type="match status" value="1"/>
</dbReference>
<proteinExistence type="inferred from homology"/>
<evidence type="ECO:0000256" key="1">
    <source>
        <dbReference type="ARBA" id="ARBA00009673"/>
    </source>
</evidence>
<comment type="subcellular location">
    <subcellularLocation>
        <location evidence="4">Cytoplasm</location>
    </subcellularLocation>
</comment>
<dbReference type="EMBL" id="DVOH01000011">
    <property type="protein sequence ID" value="HIU99653.1"/>
    <property type="molecule type" value="Genomic_DNA"/>
</dbReference>
<dbReference type="GO" id="GO:0043908">
    <property type="term" value="F:Ser(Gly)-tRNA(Ala) hydrolase activity"/>
    <property type="evidence" value="ECO:0007669"/>
    <property type="project" value="UniProtKB-UniRule"/>
</dbReference>
<dbReference type="GO" id="GO:0019478">
    <property type="term" value="P:D-amino acid catabolic process"/>
    <property type="evidence" value="ECO:0007669"/>
    <property type="project" value="UniProtKB-UniRule"/>
</dbReference>
<dbReference type="InterPro" id="IPR023509">
    <property type="entry name" value="DTD-like_sf"/>
</dbReference>
<dbReference type="Proteomes" id="UP000886891">
    <property type="component" value="Unassembled WGS sequence"/>
</dbReference>
<dbReference type="PANTHER" id="PTHR10472">
    <property type="entry name" value="D-TYROSYL-TRNA TYR DEACYLASE"/>
    <property type="match status" value="1"/>
</dbReference>
<dbReference type="CDD" id="cd00563">
    <property type="entry name" value="Dtyr_deacylase"/>
    <property type="match status" value="1"/>
</dbReference>
<comment type="catalytic activity">
    <reaction evidence="4">
        <text>a D-aminoacyl-tRNA + H2O = a tRNA + a D-alpha-amino acid + H(+)</text>
        <dbReference type="Rhea" id="RHEA:13953"/>
        <dbReference type="Rhea" id="RHEA-COMP:10123"/>
        <dbReference type="Rhea" id="RHEA-COMP:10124"/>
        <dbReference type="ChEBI" id="CHEBI:15377"/>
        <dbReference type="ChEBI" id="CHEBI:15378"/>
        <dbReference type="ChEBI" id="CHEBI:59871"/>
        <dbReference type="ChEBI" id="CHEBI:78442"/>
        <dbReference type="ChEBI" id="CHEBI:79333"/>
        <dbReference type="EC" id="3.1.1.96"/>
    </reaction>
</comment>
<protein>
    <recommendedName>
        <fullName evidence="4">D-aminoacyl-tRNA deacylase</fullName>
        <shortName evidence="4">DTD</shortName>
        <ecNumber evidence="4">3.1.1.96</ecNumber>
    </recommendedName>
    <alternativeName>
        <fullName evidence="4">Gly-tRNA(Ala) deacylase</fullName>
        <ecNumber evidence="4">3.1.1.-</ecNumber>
    </alternativeName>
</protein>
<dbReference type="Pfam" id="PF02580">
    <property type="entry name" value="Tyr_Deacylase"/>
    <property type="match status" value="1"/>
</dbReference>
<gene>
    <name evidence="4" type="primary">dtd</name>
    <name evidence="5" type="ORF">IAB14_00900</name>
</gene>
<keyword evidence="4" id="KW-0694">RNA-binding</keyword>
<comment type="similarity">
    <text evidence="1 4">Belongs to the DTD family.</text>
</comment>
<dbReference type="GO" id="GO:0051500">
    <property type="term" value="F:D-tyrosyl-tRNA(Tyr) deacylase activity"/>
    <property type="evidence" value="ECO:0007669"/>
    <property type="project" value="TreeGrafter"/>
</dbReference>
<reference evidence="5" key="1">
    <citation type="submission" date="2020-10" db="EMBL/GenBank/DDBJ databases">
        <authorList>
            <person name="Gilroy R."/>
        </authorList>
    </citation>
    <scope>NUCLEOTIDE SEQUENCE</scope>
    <source>
        <strain evidence="5">23406</strain>
    </source>
</reference>
<dbReference type="NCBIfam" id="TIGR00256">
    <property type="entry name" value="D-aminoacyl-tRNA deacylase"/>
    <property type="match status" value="1"/>
</dbReference>
<dbReference type="GO" id="GO:0000049">
    <property type="term" value="F:tRNA binding"/>
    <property type="evidence" value="ECO:0007669"/>
    <property type="project" value="UniProtKB-UniRule"/>
</dbReference>
<keyword evidence="2 4" id="KW-0820">tRNA-binding</keyword>
<comment type="catalytic activity">
    <reaction evidence="4">
        <text>glycyl-tRNA(Ala) + H2O = tRNA(Ala) + glycine + H(+)</text>
        <dbReference type="Rhea" id="RHEA:53744"/>
        <dbReference type="Rhea" id="RHEA-COMP:9657"/>
        <dbReference type="Rhea" id="RHEA-COMP:13640"/>
        <dbReference type="ChEBI" id="CHEBI:15377"/>
        <dbReference type="ChEBI" id="CHEBI:15378"/>
        <dbReference type="ChEBI" id="CHEBI:57305"/>
        <dbReference type="ChEBI" id="CHEBI:78442"/>
        <dbReference type="ChEBI" id="CHEBI:78522"/>
    </reaction>
</comment>
<evidence type="ECO:0000313" key="6">
    <source>
        <dbReference type="Proteomes" id="UP000886891"/>
    </source>
</evidence>
<feature type="short sequence motif" description="Gly-cisPro motif, important for rejection of L-amino acids" evidence="4">
    <location>
        <begin position="137"/>
        <end position="138"/>
    </location>
</feature>
<keyword evidence="3 4" id="KW-0378">Hydrolase</keyword>
<comment type="caution">
    <text evidence="5">The sequence shown here is derived from an EMBL/GenBank/DDBJ whole genome shotgun (WGS) entry which is preliminary data.</text>
</comment>
<name>A0A9D1NAR8_9FIRM</name>
<dbReference type="GO" id="GO:0005737">
    <property type="term" value="C:cytoplasm"/>
    <property type="evidence" value="ECO:0007669"/>
    <property type="project" value="UniProtKB-SubCell"/>
</dbReference>
<evidence type="ECO:0000313" key="5">
    <source>
        <dbReference type="EMBL" id="HIU99653.1"/>
    </source>
</evidence>
<comment type="domain">
    <text evidence="4">A Gly-cisPro motif from one monomer fits into the active site of the other monomer to allow specific chiral rejection of L-amino acids.</text>
</comment>
<dbReference type="EC" id="3.1.1.96" evidence="4"/>
<comment type="subunit">
    <text evidence="4">Homodimer.</text>
</comment>
<evidence type="ECO:0000256" key="3">
    <source>
        <dbReference type="ARBA" id="ARBA00022801"/>
    </source>
</evidence>
<dbReference type="HAMAP" id="MF_00518">
    <property type="entry name" value="Deacylase_Dtd"/>
    <property type="match status" value="1"/>
</dbReference>
<dbReference type="AlphaFoldDB" id="A0A9D1NAR8"/>
<dbReference type="GO" id="GO:0106026">
    <property type="term" value="F:Gly-tRNA(Ala) deacylase activity"/>
    <property type="evidence" value="ECO:0007669"/>
    <property type="project" value="UniProtKB-UniRule"/>
</dbReference>
<dbReference type="Gene3D" id="3.50.80.10">
    <property type="entry name" value="D-tyrosyl-tRNA(Tyr) deacylase"/>
    <property type="match status" value="1"/>
</dbReference>